<accession>A0A417XZE6</accession>
<dbReference type="Proteomes" id="UP000283644">
    <property type="component" value="Unassembled WGS sequence"/>
</dbReference>
<name>A0A417XZE6_9ACTN</name>
<dbReference type="AlphaFoldDB" id="A0A417XZE6"/>
<protein>
    <submittedName>
        <fullName evidence="1">Uncharacterized protein</fullName>
    </submittedName>
</protein>
<dbReference type="EMBL" id="QXGH01000022">
    <property type="protein sequence ID" value="RHW25743.1"/>
    <property type="molecule type" value="Genomic_DNA"/>
</dbReference>
<organism evidence="1 2">
    <name type="scientific">Nocardioides immobilis</name>
    <dbReference type="NCBI Taxonomy" id="2049295"/>
    <lineage>
        <taxon>Bacteria</taxon>
        <taxon>Bacillati</taxon>
        <taxon>Actinomycetota</taxon>
        <taxon>Actinomycetes</taxon>
        <taxon>Propionibacteriales</taxon>
        <taxon>Nocardioidaceae</taxon>
        <taxon>Nocardioides</taxon>
    </lineage>
</organism>
<evidence type="ECO:0000313" key="1">
    <source>
        <dbReference type="EMBL" id="RHW25743.1"/>
    </source>
</evidence>
<keyword evidence="2" id="KW-1185">Reference proteome</keyword>
<evidence type="ECO:0000313" key="2">
    <source>
        <dbReference type="Proteomes" id="UP000283644"/>
    </source>
</evidence>
<reference evidence="1 2" key="1">
    <citation type="submission" date="2018-09" db="EMBL/GenBank/DDBJ databases">
        <title>Genome sequencing of Nocardioides immobilis CCTCC AB 2017083 for comparison to Nocardioides silvaticus.</title>
        <authorList>
            <person name="Li C."/>
            <person name="Wang G."/>
        </authorList>
    </citation>
    <scope>NUCLEOTIDE SEQUENCE [LARGE SCALE GENOMIC DNA]</scope>
    <source>
        <strain evidence="1 2">CCTCC AB 2017083</strain>
    </source>
</reference>
<comment type="caution">
    <text evidence="1">The sequence shown here is derived from an EMBL/GenBank/DDBJ whole genome shotgun (WGS) entry which is preliminary data.</text>
</comment>
<gene>
    <name evidence="1" type="ORF">D0Z08_18410</name>
</gene>
<sequence>MAVVEFRSHRIMALVRASNGHEAYLAIVAEGIPDPQVIALLLDCVRLGAGDDRVGDLVERHTENPGGLLRDRRCSAWSGAQ</sequence>
<dbReference type="OrthoDB" id="3830861at2"/>
<proteinExistence type="predicted"/>
<dbReference type="RefSeq" id="WP_118926709.1">
    <property type="nucleotide sequence ID" value="NZ_QXGH01000022.1"/>
</dbReference>